<feature type="compositionally biased region" description="Low complexity" evidence="2">
    <location>
        <begin position="113"/>
        <end position="134"/>
    </location>
</feature>
<comment type="caution">
    <text evidence="4">The sequence shown here is derived from an EMBL/GenBank/DDBJ whole genome shotgun (WGS) entry which is preliminary data.</text>
</comment>
<gene>
    <name evidence="4" type="ORF">HW556_15490</name>
</gene>
<feature type="region of interest" description="Disordered" evidence="2">
    <location>
        <begin position="35"/>
        <end position="156"/>
    </location>
</feature>
<feature type="compositionally biased region" description="Basic and acidic residues" evidence="2">
    <location>
        <begin position="37"/>
        <end position="47"/>
    </location>
</feature>
<dbReference type="EMBL" id="JABKAV010000066">
    <property type="protein sequence ID" value="NVO86290.1"/>
    <property type="molecule type" value="Genomic_DNA"/>
</dbReference>
<accession>A0ABX2Q5P2</accession>
<dbReference type="SUPFAM" id="SSF47027">
    <property type="entry name" value="Acyl-CoA binding protein"/>
    <property type="match status" value="1"/>
</dbReference>
<feature type="domain" description="ACB" evidence="3">
    <location>
        <begin position="3"/>
        <end position="98"/>
    </location>
</feature>
<feature type="compositionally biased region" description="Basic and acidic residues" evidence="2">
    <location>
        <begin position="76"/>
        <end position="97"/>
    </location>
</feature>
<evidence type="ECO:0000259" key="3">
    <source>
        <dbReference type="PROSITE" id="PS51228"/>
    </source>
</evidence>
<dbReference type="PROSITE" id="PS51228">
    <property type="entry name" value="ACB_2"/>
    <property type="match status" value="1"/>
</dbReference>
<keyword evidence="5" id="KW-1185">Reference proteome</keyword>
<dbReference type="Proteomes" id="UP000626554">
    <property type="component" value="Unassembled WGS sequence"/>
</dbReference>
<organism evidence="4 5">
    <name type="scientific">Hymenobacter terrestris</name>
    <dbReference type="NCBI Taxonomy" id="2748310"/>
    <lineage>
        <taxon>Bacteria</taxon>
        <taxon>Pseudomonadati</taxon>
        <taxon>Bacteroidota</taxon>
        <taxon>Cytophagia</taxon>
        <taxon>Cytophagales</taxon>
        <taxon>Hymenobacteraceae</taxon>
        <taxon>Hymenobacter</taxon>
    </lineage>
</organism>
<dbReference type="InterPro" id="IPR000582">
    <property type="entry name" value="Acyl-CoA-binding_protein"/>
</dbReference>
<evidence type="ECO:0000256" key="2">
    <source>
        <dbReference type="SAM" id="MobiDB-lite"/>
    </source>
</evidence>
<evidence type="ECO:0000313" key="5">
    <source>
        <dbReference type="Proteomes" id="UP000626554"/>
    </source>
</evidence>
<dbReference type="Pfam" id="PF00887">
    <property type="entry name" value="ACBP"/>
    <property type="match status" value="1"/>
</dbReference>
<dbReference type="PRINTS" id="PR00689">
    <property type="entry name" value="ACOABINDINGP"/>
</dbReference>
<keyword evidence="1" id="KW-0446">Lipid-binding</keyword>
<name>A0ABX2Q5P2_9BACT</name>
<evidence type="ECO:0000313" key="4">
    <source>
        <dbReference type="EMBL" id="NVO86290.1"/>
    </source>
</evidence>
<sequence>MSLQQDFDAAAQRIDTLPGEMAAAHMTELYGLYKQATDGDHDAKRDEVGDDTPDNPNGPGGLSQGQWDAWSKCKGMSHEEAKQQYISRADELVKEYQQDTPQSAASEDGLGAPGTAEASPAAQAQQQAGQSQIGGLKGNLKDGTPYGGEDELKNAQ</sequence>
<dbReference type="InterPro" id="IPR014352">
    <property type="entry name" value="FERM/acyl-CoA-bd_prot_sf"/>
</dbReference>
<proteinExistence type="predicted"/>
<dbReference type="InterPro" id="IPR035984">
    <property type="entry name" value="Acyl-CoA-binding_sf"/>
</dbReference>
<dbReference type="Gene3D" id="1.20.80.10">
    <property type="match status" value="1"/>
</dbReference>
<dbReference type="PANTHER" id="PTHR23310">
    <property type="entry name" value="ACYL-COA-BINDING PROTEIN, ACBP"/>
    <property type="match status" value="1"/>
</dbReference>
<reference evidence="4 5" key="1">
    <citation type="submission" date="2020-05" db="EMBL/GenBank/DDBJ databases">
        <title>Hymenobacter terrestris sp. nov. and Hymenobacter lapidiphilus sp. nov., isolated from regoliths in Antarctica.</title>
        <authorList>
            <person name="Sedlacek I."/>
            <person name="Pantucek R."/>
            <person name="Zeman M."/>
            <person name="Holochova P."/>
            <person name="Kralova S."/>
            <person name="Stankova E."/>
            <person name="Sedo O."/>
            <person name="Micenkova L."/>
            <person name="Svec P."/>
            <person name="Gupta V."/>
            <person name="Sood U."/>
            <person name="Korpole U.S."/>
            <person name="Lal R."/>
        </authorList>
    </citation>
    <scope>NUCLEOTIDE SEQUENCE [LARGE SCALE GENOMIC DNA]</scope>
    <source>
        <strain evidence="4 5">P5252</strain>
    </source>
</reference>
<evidence type="ECO:0000256" key="1">
    <source>
        <dbReference type="ARBA" id="ARBA00023121"/>
    </source>
</evidence>
<protein>
    <submittedName>
        <fullName evidence="4">Acyl-CoA-binding protein</fullName>
    </submittedName>
</protein>
<dbReference type="RefSeq" id="WP_176901024.1">
    <property type="nucleotide sequence ID" value="NZ_JABKAV010000066.1"/>
</dbReference>
<dbReference type="PANTHER" id="PTHR23310:SF62">
    <property type="entry name" value="ACYL-COA BINDING PROTEIN 1, ISOFORM A"/>
    <property type="match status" value="1"/>
</dbReference>